<feature type="transmembrane region" description="Helical" evidence="1">
    <location>
        <begin position="135"/>
        <end position="156"/>
    </location>
</feature>
<dbReference type="eggNOG" id="arCOG02250">
    <property type="taxonomic scope" value="Archaea"/>
</dbReference>
<dbReference type="EMBL" id="CP000504">
    <property type="protein sequence ID" value="ABL87393.1"/>
    <property type="molecule type" value="Genomic_DNA"/>
</dbReference>
<feature type="transmembrane region" description="Helical" evidence="1">
    <location>
        <begin position="27"/>
        <end position="60"/>
    </location>
</feature>
<reference evidence="2" key="1">
    <citation type="submission" date="2006-12" db="EMBL/GenBank/DDBJ databases">
        <title>Complete sequence of Pyrobaculum islandicum DSM 4184.</title>
        <authorList>
            <person name="Copeland A."/>
            <person name="Lucas S."/>
            <person name="Lapidus A."/>
            <person name="Barry K."/>
            <person name="Detter J.C."/>
            <person name="Glavina del Rio T."/>
            <person name="Dalin E."/>
            <person name="Tice H."/>
            <person name="Pitluck S."/>
            <person name="Meincke L."/>
            <person name="Brettin T."/>
            <person name="Bruce D."/>
            <person name="Han C."/>
            <person name="Tapia R."/>
            <person name="Gilna P."/>
            <person name="Schmutz J."/>
            <person name="Larimer F."/>
            <person name="Land M."/>
            <person name="Hauser L."/>
            <person name="Kyrpides N."/>
            <person name="Mikhailova N."/>
            <person name="Cozen A.E."/>
            <person name="Fitz-Gibbon S.T."/>
            <person name="House C.H."/>
            <person name="Saltikov C."/>
            <person name="Lowe T."/>
            <person name="Richardson P."/>
        </authorList>
    </citation>
    <scope>NUCLEOTIDE SEQUENCE [LARGE SCALE GENOMIC DNA]</scope>
    <source>
        <strain evidence="2">DSM 4184</strain>
    </source>
</reference>
<protein>
    <recommendedName>
        <fullName evidence="4">Cobalt transport protein</fullName>
    </recommendedName>
</protein>
<evidence type="ECO:0000313" key="2">
    <source>
        <dbReference type="EMBL" id="ABL87393.1"/>
    </source>
</evidence>
<feature type="transmembrane region" description="Helical" evidence="1">
    <location>
        <begin position="67"/>
        <end position="87"/>
    </location>
</feature>
<dbReference type="AlphaFoldDB" id="A1RR11"/>
<sequence length="194" mass="20703">MLRKLVEDITEAVAAFERIPRVENTPFSILLLVSTAAASFSPSVYIAAAFFALGLLFAAAAREVKPWALVAFFSLFFSGLVSLPAALGLLPNKTDPLLFVARTVSAASVATGGLLLTGWWGFVRSLRLRGDLRRMFELMPLSVMAIGQAAVVIAAAKEARGEDKRAVAAAIGDVLIYGIQRGVSLRMAYEARSA</sequence>
<proteinExistence type="predicted"/>
<dbReference type="STRING" id="384616.Pisl_0211"/>
<accession>A1RR11</accession>
<dbReference type="KEGG" id="pis:Pisl_0211"/>
<keyword evidence="1" id="KW-0472">Membrane</keyword>
<evidence type="ECO:0000256" key="1">
    <source>
        <dbReference type="SAM" id="Phobius"/>
    </source>
</evidence>
<dbReference type="Proteomes" id="UP000002595">
    <property type="component" value="Chromosome"/>
</dbReference>
<dbReference type="OrthoDB" id="28960at2157"/>
<feature type="transmembrane region" description="Helical" evidence="1">
    <location>
        <begin position="99"/>
        <end position="123"/>
    </location>
</feature>
<organism evidence="2 3">
    <name type="scientific">Pyrobaculum islandicum (strain DSM 4184 / JCM 9189 / GEO3)</name>
    <dbReference type="NCBI Taxonomy" id="384616"/>
    <lineage>
        <taxon>Archaea</taxon>
        <taxon>Thermoproteota</taxon>
        <taxon>Thermoprotei</taxon>
        <taxon>Thermoproteales</taxon>
        <taxon>Thermoproteaceae</taxon>
        <taxon>Pyrobaculum</taxon>
    </lineage>
</organism>
<gene>
    <name evidence="2" type="ordered locus">Pisl_0211</name>
</gene>
<name>A1RR11_PYRIL</name>
<evidence type="ECO:0008006" key="4">
    <source>
        <dbReference type="Google" id="ProtNLM"/>
    </source>
</evidence>
<dbReference type="HOGENOM" id="CLU_1399790_0_0_2"/>
<dbReference type="GeneID" id="4618020"/>
<keyword evidence="1" id="KW-1133">Transmembrane helix</keyword>
<keyword evidence="1" id="KW-0812">Transmembrane</keyword>
<keyword evidence="3" id="KW-1185">Reference proteome</keyword>
<dbReference type="RefSeq" id="WP_011761970.1">
    <property type="nucleotide sequence ID" value="NC_008701.1"/>
</dbReference>
<evidence type="ECO:0000313" key="3">
    <source>
        <dbReference type="Proteomes" id="UP000002595"/>
    </source>
</evidence>